<comment type="caution">
    <text evidence="2">The sequence shown here is derived from an EMBL/GenBank/DDBJ whole genome shotgun (WGS) entry which is preliminary data.</text>
</comment>
<feature type="compositionally biased region" description="Basic and acidic residues" evidence="1">
    <location>
        <begin position="71"/>
        <end position="83"/>
    </location>
</feature>
<keyword evidence="3" id="KW-1185">Reference proteome</keyword>
<dbReference type="Proteomes" id="UP000799439">
    <property type="component" value="Unassembled WGS sequence"/>
</dbReference>
<name>A0A9P4IUJ7_9PEZI</name>
<protein>
    <submittedName>
        <fullName evidence="2">Uncharacterized protein</fullName>
    </submittedName>
</protein>
<dbReference type="AlphaFoldDB" id="A0A9P4IUJ7"/>
<evidence type="ECO:0000313" key="3">
    <source>
        <dbReference type="Proteomes" id="UP000799439"/>
    </source>
</evidence>
<proteinExistence type="predicted"/>
<sequence length="153" mass="16577">MVGGRRRGLVADYWRLPYSTVVDPGNDPADVADRVITPSKSAVPAPIPMGLEEAEQDSMFAEHTSLSPAAHNHETDRPNDTDRMLPNPTSEVRAQIMTVVERDTKERIDVNNGRTPRQGLDCAASAADGRGLPSAVVSGEFEPIQVVPQALMF</sequence>
<feature type="region of interest" description="Disordered" evidence="1">
    <location>
        <begin position="53"/>
        <end position="90"/>
    </location>
</feature>
<evidence type="ECO:0000313" key="2">
    <source>
        <dbReference type="EMBL" id="KAF2148030.1"/>
    </source>
</evidence>
<evidence type="ECO:0000256" key="1">
    <source>
        <dbReference type="SAM" id="MobiDB-lite"/>
    </source>
</evidence>
<dbReference type="EMBL" id="ML996094">
    <property type="protein sequence ID" value="KAF2148030.1"/>
    <property type="molecule type" value="Genomic_DNA"/>
</dbReference>
<gene>
    <name evidence="2" type="ORF">K461DRAFT_283122</name>
</gene>
<reference evidence="2" key="1">
    <citation type="journal article" date="2020" name="Stud. Mycol.">
        <title>101 Dothideomycetes genomes: a test case for predicting lifestyles and emergence of pathogens.</title>
        <authorList>
            <person name="Haridas S."/>
            <person name="Albert R."/>
            <person name="Binder M."/>
            <person name="Bloem J."/>
            <person name="Labutti K."/>
            <person name="Salamov A."/>
            <person name="Andreopoulos B."/>
            <person name="Baker S."/>
            <person name="Barry K."/>
            <person name="Bills G."/>
            <person name="Bluhm B."/>
            <person name="Cannon C."/>
            <person name="Castanera R."/>
            <person name="Culley D."/>
            <person name="Daum C."/>
            <person name="Ezra D."/>
            <person name="Gonzalez J."/>
            <person name="Henrissat B."/>
            <person name="Kuo A."/>
            <person name="Liang C."/>
            <person name="Lipzen A."/>
            <person name="Lutzoni F."/>
            <person name="Magnuson J."/>
            <person name="Mondo S."/>
            <person name="Nolan M."/>
            <person name="Ohm R."/>
            <person name="Pangilinan J."/>
            <person name="Park H.-J."/>
            <person name="Ramirez L."/>
            <person name="Alfaro M."/>
            <person name="Sun H."/>
            <person name="Tritt A."/>
            <person name="Yoshinaga Y."/>
            <person name="Zwiers L.-H."/>
            <person name="Turgeon B."/>
            <person name="Goodwin S."/>
            <person name="Spatafora J."/>
            <person name="Crous P."/>
            <person name="Grigoriev I."/>
        </authorList>
    </citation>
    <scope>NUCLEOTIDE SEQUENCE</scope>
    <source>
        <strain evidence="2">CBS 260.36</strain>
    </source>
</reference>
<accession>A0A9P4IUJ7</accession>
<organism evidence="2 3">
    <name type="scientific">Myriangium duriaei CBS 260.36</name>
    <dbReference type="NCBI Taxonomy" id="1168546"/>
    <lineage>
        <taxon>Eukaryota</taxon>
        <taxon>Fungi</taxon>
        <taxon>Dikarya</taxon>
        <taxon>Ascomycota</taxon>
        <taxon>Pezizomycotina</taxon>
        <taxon>Dothideomycetes</taxon>
        <taxon>Dothideomycetidae</taxon>
        <taxon>Myriangiales</taxon>
        <taxon>Myriangiaceae</taxon>
        <taxon>Myriangium</taxon>
    </lineage>
</organism>